<proteinExistence type="predicted"/>
<name>A0A8H4QJ57_9AGAR</name>
<sequence length="463" mass="53314">MVDIYFLSKASEEWRNEVMRHTGNAGLSISGSLHAILDGQLSPKEQFLARLLETEWHRVVKIRLYIRNSQQNMHLDILHIFWTKPAPSLREFGVKAVDGDGGVSLPPGAALFNNNAPHLRSFRWHGLNFDLRAAWIGQLSQLYLPKTCTVQLALDVLRECPHLYRLTYDSDIPFLDGLPTSKKVDLPELRHLTITADLGACFAFLTHITPNPSCVLKMNTRDSPAITARPAKQMTTLVPILSRYLKAALDYPARQYKLKFVLREREPYYALSLEGPKLAVVTTLNFDGVRSTEIQASIPELFLDALSACKLHSVVTLYCTSDFVHAINARIIEILFPNFKNLRRLVISDAFLEIIATDNTFFLPFSLNKIKMMYSRYRLRTFDRRRHLMLSLLGRTNHAMELDISQHCYHDWRVLDEIPGLKVVWVPKEIKREWKRNVEKEKKNINSSDISESQWETESKKIE</sequence>
<accession>A0A8H4QJ57</accession>
<dbReference type="EMBL" id="JAACJL010000057">
    <property type="protein sequence ID" value="KAF4611874.1"/>
    <property type="molecule type" value="Genomic_DNA"/>
</dbReference>
<evidence type="ECO:0000313" key="2">
    <source>
        <dbReference type="EMBL" id="KAF4611874.1"/>
    </source>
</evidence>
<comment type="caution">
    <text evidence="2">The sequence shown here is derived from an EMBL/GenBank/DDBJ whole genome shotgun (WGS) entry which is preliminary data.</text>
</comment>
<feature type="region of interest" description="Disordered" evidence="1">
    <location>
        <begin position="441"/>
        <end position="463"/>
    </location>
</feature>
<dbReference type="AlphaFoldDB" id="A0A8H4QJ57"/>
<keyword evidence="3" id="KW-1185">Reference proteome</keyword>
<gene>
    <name evidence="2" type="ORF">D9613_003578</name>
</gene>
<evidence type="ECO:0008006" key="4">
    <source>
        <dbReference type="Google" id="ProtNLM"/>
    </source>
</evidence>
<feature type="compositionally biased region" description="Polar residues" evidence="1">
    <location>
        <begin position="445"/>
        <end position="456"/>
    </location>
</feature>
<dbReference type="Proteomes" id="UP000521872">
    <property type="component" value="Unassembled WGS sequence"/>
</dbReference>
<evidence type="ECO:0000313" key="3">
    <source>
        <dbReference type="Proteomes" id="UP000521872"/>
    </source>
</evidence>
<evidence type="ECO:0000256" key="1">
    <source>
        <dbReference type="SAM" id="MobiDB-lite"/>
    </source>
</evidence>
<organism evidence="2 3">
    <name type="scientific">Agrocybe pediades</name>
    <dbReference type="NCBI Taxonomy" id="84607"/>
    <lineage>
        <taxon>Eukaryota</taxon>
        <taxon>Fungi</taxon>
        <taxon>Dikarya</taxon>
        <taxon>Basidiomycota</taxon>
        <taxon>Agaricomycotina</taxon>
        <taxon>Agaricomycetes</taxon>
        <taxon>Agaricomycetidae</taxon>
        <taxon>Agaricales</taxon>
        <taxon>Agaricineae</taxon>
        <taxon>Strophariaceae</taxon>
        <taxon>Agrocybe</taxon>
    </lineage>
</organism>
<protein>
    <recommendedName>
        <fullName evidence="4">F-box domain-containing protein</fullName>
    </recommendedName>
</protein>
<reference evidence="2 3" key="1">
    <citation type="submission" date="2019-12" db="EMBL/GenBank/DDBJ databases">
        <authorList>
            <person name="Floudas D."/>
            <person name="Bentzer J."/>
            <person name="Ahren D."/>
            <person name="Johansson T."/>
            <person name="Persson P."/>
            <person name="Tunlid A."/>
        </authorList>
    </citation>
    <scope>NUCLEOTIDE SEQUENCE [LARGE SCALE GENOMIC DNA]</scope>
    <source>
        <strain evidence="2 3">CBS 102.39</strain>
    </source>
</reference>